<feature type="domain" description="PTS EIIA type-2" evidence="6">
    <location>
        <begin position="3"/>
        <end position="147"/>
    </location>
</feature>
<dbReference type="SUPFAM" id="SSF55804">
    <property type="entry name" value="Phoshotransferase/anion transport protein"/>
    <property type="match status" value="1"/>
</dbReference>
<dbReference type="InterPro" id="IPR051541">
    <property type="entry name" value="PTS_SugarTrans_NitroReg"/>
</dbReference>
<gene>
    <name evidence="7" type="ORF">DFR60_101385</name>
</gene>
<keyword evidence="1" id="KW-0813">Transport</keyword>
<evidence type="ECO:0000256" key="2">
    <source>
        <dbReference type="ARBA" id="ARBA00022553"/>
    </source>
</evidence>
<dbReference type="GeneID" id="86059730"/>
<keyword evidence="5" id="KW-0598">Phosphotransferase system</keyword>
<dbReference type="GO" id="GO:0009401">
    <property type="term" value="P:phosphoenolpyruvate-dependent sugar phosphotransferase system"/>
    <property type="evidence" value="ECO:0007669"/>
    <property type="project" value="UniProtKB-KW"/>
</dbReference>
<dbReference type="NCBIfam" id="TIGR00848">
    <property type="entry name" value="fruA"/>
    <property type="match status" value="1"/>
</dbReference>
<dbReference type="InterPro" id="IPR004715">
    <property type="entry name" value="PTS_IIA_fruc"/>
</dbReference>
<dbReference type="GO" id="GO:0008982">
    <property type="term" value="F:protein-N(PI)-phosphohistidine-sugar phosphotransferase activity"/>
    <property type="evidence" value="ECO:0007669"/>
    <property type="project" value="InterPro"/>
</dbReference>
<evidence type="ECO:0000256" key="1">
    <source>
        <dbReference type="ARBA" id="ARBA00022448"/>
    </source>
</evidence>
<sequence>MSKLINKNCIVFDIDAAEKKDVISVLVKELDAAGKITNQEEFFEDVLAREAIAPTYVGFDMGLPHGKTDHVLEASVAFARTAGPVVWNEETGETADLIILIAVPLSEAGDTHMKILANLSRQLMHEEFRESLRSSTKDQVFDILTEVLEG</sequence>
<reference evidence="7 8" key="1">
    <citation type="submission" date="2018-05" db="EMBL/GenBank/DDBJ databases">
        <title>Genomic Encyclopedia of Type Strains, Phase IV (KMG-IV): sequencing the most valuable type-strain genomes for metagenomic binning, comparative biology and taxonomic classification.</title>
        <authorList>
            <person name="Goeker M."/>
        </authorList>
    </citation>
    <scope>NUCLEOTIDE SEQUENCE [LARGE SCALE GENOMIC DNA]</scope>
    <source>
        <strain evidence="7 8">DSM 24995</strain>
    </source>
</reference>
<dbReference type="Proteomes" id="UP000248057">
    <property type="component" value="Unassembled WGS sequence"/>
</dbReference>
<dbReference type="Gene3D" id="3.40.930.10">
    <property type="entry name" value="Mannitol-specific EII, Chain A"/>
    <property type="match status" value="1"/>
</dbReference>
<evidence type="ECO:0000313" key="7">
    <source>
        <dbReference type="EMBL" id="PXX57078.1"/>
    </source>
</evidence>
<dbReference type="InterPro" id="IPR002178">
    <property type="entry name" value="PTS_EIIA_type-2_dom"/>
</dbReference>
<dbReference type="PROSITE" id="PS51094">
    <property type="entry name" value="PTS_EIIA_TYPE_2"/>
    <property type="match status" value="1"/>
</dbReference>
<dbReference type="RefSeq" id="WP_110321366.1">
    <property type="nucleotide sequence ID" value="NZ_QJKD01000001.1"/>
</dbReference>
<dbReference type="GO" id="GO:0016020">
    <property type="term" value="C:membrane"/>
    <property type="evidence" value="ECO:0007669"/>
    <property type="project" value="InterPro"/>
</dbReference>
<evidence type="ECO:0000256" key="5">
    <source>
        <dbReference type="ARBA" id="ARBA00022683"/>
    </source>
</evidence>
<keyword evidence="3" id="KW-0762">Sugar transport</keyword>
<organism evidence="7 8">
    <name type="scientific">Hungatella effluvii</name>
    <dbReference type="NCBI Taxonomy" id="1096246"/>
    <lineage>
        <taxon>Bacteria</taxon>
        <taxon>Bacillati</taxon>
        <taxon>Bacillota</taxon>
        <taxon>Clostridia</taxon>
        <taxon>Lachnospirales</taxon>
        <taxon>Lachnospiraceae</taxon>
        <taxon>Hungatella</taxon>
    </lineage>
</organism>
<dbReference type="AlphaFoldDB" id="A0A2V3YCB0"/>
<keyword evidence="8" id="KW-1185">Reference proteome</keyword>
<evidence type="ECO:0000259" key="6">
    <source>
        <dbReference type="PROSITE" id="PS51094"/>
    </source>
</evidence>
<accession>A0A2V3YCB0</accession>
<comment type="caution">
    <text evidence="7">The sequence shown here is derived from an EMBL/GenBank/DDBJ whole genome shotgun (WGS) entry which is preliminary data.</text>
</comment>
<dbReference type="Pfam" id="PF00359">
    <property type="entry name" value="PTS_EIIA_2"/>
    <property type="match status" value="1"/>
</dbReference>
<dbReference type="PANTHER" id="PTHR47738:SF2">
    <property type="entry name" value="PTS SYSTEM FRUCTOSE-LIKE EIIA COMPONENT"/>
    <property type="match status" value="1"/>
</dbReference>
<keyword evidence="2" id="KW-0597">Phosphoprotein</keyword>
<proteinExistence type="predicted"/>
<name>A0A2V3YCB0_9FIRM</name>
<evidence type="ECO:0000313" key="8">
    <source>
        <dbReference type="Proteomes" id="UP000248057"/>
    </source>
</evidence>
<dbReference type="CDD" id="cd00211">
    <property type="entry name" value="PTS_IIA_fru"/>
    <property type="match status" value="1"/>
</dbReference>
<evidence type="ECO:0000256" key="4">
    <source>
        <dbReference type="ARBA" id="ARBA00022679"/>
    </source>
</evidence>
<protein>
    <submittedName>
        <fullName evidence="7">PTS system IIA component (Fru family)</fullName>
    </submittedName>
</protein>
<keyword evidence="4" id="KW-0808">Transferase</keyword>
<dbReference type="InterPro" id="IPR016152">
    <property type="entry name" value="PTrfase/Anion_transptr"/>
</dbReference>
<dbReference type="EMBL" id="QJKD01000001">
    <property type="protein sequence ID" value="PXX57078.1"/>
    <property type="molecule type" value="Genomic_DNA"/>
</dbReference>
<dbReference type="PANTHER" id="PTHR47738">
    <property type="entry name" value="PTS SYSTEM FRUCTOSE-LIKE EIIA COMPONENT-RELATED"/>
    <property type="match status" value="1"/>
</dbReference>
<evidence type="ECO:0000256" key="3">
    <source>
        <dbReference type="ARBA" id="ARBA00022597"/>
    </source>
</evidence>